<keyword evidence="4 7" id="KW-0811">Translocation</keyword>
<dbReference type="STRING" id="294746.A5DL14"/>
<comment type="similarity">
    <text evidence="1 7">Belongs to the small Tim family.</text>
</comment>
<dbReference type="GO" id="GO:0140318">
    <property type="term" value="F:protein transporter activity"/>
    <property type="evidence" value="ECO:0007669"/>
    <property type="project" value="EnsemblFungi"/>
</dbReference>
<evidence type="ECO:0000259" key="8">
    <source>
        <dbReference type="Pfam" id="PF02953"/>
    </source>
</evidence>
<name>A5DL14_PICGU</name>
<dbReference type="AlphaFoldDB" id="A5DL14"/>
<dbReference type="EMBL" id="CH408159">
    <property type="protein sequence ID" value="EDK39867.1"/>
    <property type="molecule type" value="Genomic_DNA"/>
</dbReference>
<evidence type="ECO:0000256" key="7">
    <source>
        <dbReference type="RuleBase" id="RU367043"/>
    </source>
</evidence>
<gene>
    <name evidence="9" type="ORF">PGUG_03965</name>
</gene>
<organism evidence="9 10">
    <name type="scientific">Meyerozyma guilliermondii (strain ATCC 6260 / CBS 566 / DSM 6381 / JCM 1539 / NBRC 10279 / NRRL Y-324)</name>
    <name type="common">Yeast</name>
    <name type="synonym">Candida guilliermondii</name>
    <dbReference type="NCBI Taxonomy" id="294746"/>
    <lineage>
        <taxon>Eukaryota</taxon>
        <taxon>Fungi</taxon>
        <taxon>Dikarya</taxon>
        <taxon>Ascomycota</taxon>
        <taxon>Saccharomycotina</taxon>
        <taxon>Pichiomycetes</taxon>
        <taxon>Debaryomycetaceae</taxon>
        <taxon>Meyerozyma</taxon>
    </lineage>
</organism>
<dbReference type="GO" id="GO:0045039">
    <property type="term" value="P:protein insertion into mitochondrial inner membrane"/>
    <property type="evidence" value="ECO:0007669"/>
    <property type="project" value="EnsemblFungi"/>
</dbReference>
<reference evidence="9 10" key="1">
    <citation type="journal article" date="2009" name="Nature">
        <title>Evolution of pathogenicity and sexual reproduction in eight Candida genomes.</title>
        <authorList>
            <person name="Butler G."/>
            <person name="Rasmussen M.D."/>
            <person name="Lin M.F."/>
            <person name="Santos M.A."/>
            <person name="Sakthikumar S."/>
            <person name="Munro C.A."/>
            <person name="Rheinbay E."/>
            <person name="Grabherr M."/>
            <person name="Forche A."/>
            <person name="Reedy J.L."/>
            <person name="Agrafioti I."/>
            <person name="Arnaud M.B."/>
            <person name="Bates S."/>
            <person name="Brown A.J."/>
            <person name="Brunke S."/>
            <person name="Costanzo M.C."/>
            <person name="Fitzpatrick D.A."/>
            <person name="de Groot P.W."/>
            <person name="Harris D."/>
            <person name="Hoyer L.L."/>
            <person name="Hube B."/>
            <person name="Klis F.M."/>
            <person name="Kodira C."/>
            <person name="Lennard N."/>
            <person name="Logue M.E."/>
            <person name="Martin R."/>
            <person name="Neiman A.M."/>
            <person name="Nikolaou E."/>
            <person name="Quail M.A."/>
            <person name="Quinn J."/>
            <person name="Santos M.C."/>
            <person name="Schmitzberger F.F."/>
            <person name="Sherlock G."/>
            <person name="Shah P."/>
            <person name="Silverstein K.A."/>
            <person name="Skrzypek M.S."/>
            <person name="Soll D."/>
            <person name="Staggs R."/>
            <person name="Stansfield I."/>
            <person name="Stumpf M.P."/>
            <person name="Sudbery P.E."/>
            <person name="Srikantha T."/>
            <person name="Zeng Q."/>
            <person name="Berman J."/>
            <person name="Berriman M."/>
            <person name="Heitman J."/>
            <person name="Gow N.A."/>
            <person name="Lorenz M.C."/>
            <person name="Birren B.W."/>
            <person name="Kellis M."/>
            <person name="Cuomo C.A."/>
        </authorList>
    </citation>
    <scope>NUCLEOTIDE SEQUENCE [LARGE SCALE GENOMIC DNA]</scope>
    <source>
        <strain evidence="10">ATCC 6260 / CBS 566 / DSM 6381 / JCM 1539 / NBRC 10279 / NRRL Y-324</strain>
    </source>
</reference>
<dbReference type="Pfam" id="PF02953">
    <property type="entry name" value="zf-Tim10_DDP"/>
    <property type="match status" value="1"/>
</dbReference>
<dbReference type="InterPro" id="IPR035427">
    <property type="entry name" value="Tim10-like_dom_sf"/>
</dbReference>
<dbReference type="GeneID" id="5125431"/>
<dbReference type="VEuPathDB" id="FungiDB:PGUG_03965"/>
<keyword evidence="10" id="KW-1185">Reference proteome</keyword>
<comment type="domain">
    <text evidence="7">The twin CX3C motif contains 4 conserved Cys residues that form 2 disulfide bonds in the mitochondrial intermembrane space.</text>
</comment>
<evidence type="ECO:0000256" key="1">
    <source>
        <dbReference type="ARBA" id="ARBA00006720"/>
    </source>
</evidence>
<dbReference type="eggNOG" id="KOG3489">
    <property type="taxonomic scope" value="Eukaryota"/>
</dbReference>
<evidence type="ECO:0000256" key="4">
    <source>
        <dbReference type="ARBA" id="ARBA00023010"/>
    </source>
</evidence>
<evidence type="ECO:0000256" key="5">
    <source>
        <dbReference type="ARBA" id="ARBA00023136"/>
    </source>
</evidence>
<dbReference type="HOGENOM" id="CLU_141397_1_0_1"/>
<dbReference type="OrthoDB" id="344165at2759"/>
<keyword evidence="2 7" id="KW-0999">Mitochondrion inner membrane</keyword>
<dbReference type="FunCoup" id="A5DL14">
    <property type="interactions" value="519"/>
</dbReference>
<comment type="subcellular location">
    <subcellularLocation>
        <location evidence="7">Mitochondrion inner membrane</location>
        <topology evidence="7">Peripheral membrane protein</topology>
        <orientation evidence="7">Intermembrane side</orientation>
    </subcellularLocation>
</comment>
<comment type="subunit">
    <text evidence="7">Heterohexamer.</text>
</comment>
<dbReference type="InterPro" id="IPR004217">
    <property type="entry name" value="Tim10-like"/>
</dbReference>
<keyword evidence="5" id="KW-0472">Membrane</keyword>
<dbReference type="GO" id="GO:0015031">
    <property type="term" value="P:protein transport"/>
    <property type="evidence" value="ECO:0007669"/>
    <property type="project" value="UniProtKB-KW"/>
</dbReference>
<evidence type="ECO:0000313" key="9">
    <source>
        <dbReference type="EMBL" id="EDK39867.1"/>
    </source>
</evidence>
<proteinExistence type="inferred from homology"/>
<dbReference type="GO" id="GO:0005743">
    <property type="term" value="C:mitochondrial inner membrane"/>
    <property type="evidence" value="ECO:0007669"/>
    <property type="project" value="UniProtKB-SubCell"/>
</dbReference>
<evidence type="ECO:0000256" key="3">
    <source>
        <dbReference type="ARBA" id="ARBA00022927"/>
    </source>
</evidence>
<keyword evidence="7" id="KW-0496">Mitochondrion</keyword>
<dbReference type="GO" id="GO:0042719">
    <property type="term" value="C:mitochondrial intermembrane space chaperone complex"/>
    <property type="evidence" value="ECO:0007669"/>
    <property type="project" value="EnsemblFungi"/>
</dbReference>
<dbReference type="Gene3D" id="1.10.287.810">
    <property type="entry name" value="Mitochondrial import inner membrane translocase subunit tim13 like domains"/>
    <property type="match status" value="1"/>
</dbReference>
<dbReference type="OMA" id="DFTERCF"/>
<accession>A5DL14</accession>
<comment type="function">
    <text evidence="7">Mitochondrial intermembrane chaperone that participates in the import and insertion of some multi-pass transmembrane proteins into the mitochondrial inner membrane. Also required for the transfer of beta-barrel precursors from the TOM complex to the sorting and assembly machinery (SAM complex) of the outer membrane. Acts as a chaperone-like protein that protects the hydrophobic precursors from aggregation and guide them through the mitochondrial intermembrane space.</text>
</comment>
<keyword evidence="3 7" id="KW-0653">Protein transport</keyword>
<dbReference type="Proteomes" id="UP000001997">
    <property type="component" value="Unassembled WGS sequence"/>
</dbReference>
<keyword evidence="6 7" id="KW-1015">Disulfide bond</keyword>
<dbReference type="RefSeq" id="XP_001483236.1">
    <property type="nucleotide sequence ID" value="XM_001483186.1"/>
</dbReference>
<dbReference type="KEGG" id="pgu:PGUG_03965"/>
<dbReference type="InParanoid" id="A5DL14"/>
<evidence type="ECO:0000256" key="2">
    <source>
        <dbReference type="ARBA" id="ARBA00022792"/>
    </source>
</evidence>
<keyword evidence="7" id="KW-0813">Transport</keyword>
<protein>
    <recommendedName>
        <fullName evidence="7">Mitochondrial import inner membrane translocase subunit</fullName>
    </recommendedName>
</protein>
<evidence type="ECO:0000313" key="10">
    <source>
        <dbReference type="Proteomes" id="UP000001997"/>
    </source>
</evidence>
<keyword evidence="7" id="KW-0143">Chaperone</keyword>
<feature type="domain" description="Tim10-like" evidence="8">
    <location>
        <begin position="22"/>
        <end position="85"/>
    </location>
</feature>
<sequence>MSQIPQAALENLDDGSRKEILKFLESENSKSKVQMSIHNFTNMCFKKCNENRPIASGSLDYSEEQCLTNCLNRYLDTNIKSSAIFAGRSQIVYIGAM</sequence>
<evidence type="ECO:0000256" key="6">
    <source>
        <dbReference type="ARBA" id="ARBA00023157"/>
    </source>
</evidence>
<dbReference type="SUPFAM" id="SSF144122">
    <property type="entry name" value="Tim10-like"/>
    <property type="match status" value="1"/>
</dbReference>